<feature type="transmembrane region" description="Helical" evidence="1">
    <location>
        <begin position="54"/>
        <end position="76"/>
    </location>
</feature>
<comment type="caution">
    <text evidence="2">The sequence shown here is derived from an EMBL/GenBank/DDBJ whole genome shotgun (WGS) entry which is preliminary data.</text>
</comment>
<keyword evidence="1" id="KW-1133">Transmembrane helix</keyword>
<name>A0AA40DCZ5_9PEZI</name>
<keyword evidence="1" id="KW-0812">Transmembrane</keyword>
<protein>
    <submittedName>
        <fullName evidence="2">Uncharacterized protein</fullName>
    </submittedName>
</protein>
<gene>
    <name evidence="2" type="ORF">QBC41DRAFT_334840</name>
</gene>
<evidence type="ECO:0000256" key="1">
    <source>
        <dbReference type="SAM" id="Phobius"/>
    </source>
</evidence>
<keyword evidence="3" id="KW-1185">Reference proteome</keyword>
<organism evidence="2 3">
    <name type="scientific">Cercophora samala</name>
    <dbReference type="NCBI Taxonomy" id="330535"/>
    <lineage>
        <taxon>Eukaryota</taxon>
        <taxon>Fungi</taxon>
        <taxon>Dikarya</taxon>
        <taxon>Ascomycota</taxon>
        <taxon>Pezizomycotina</taxon>
        <taxon>Sordariomycetes</taxon>
        <taxon>Sordariomycetidae</taxon>
        <taxon>Sordariales</taxon>
        <taxon>Lasiosphaeriaceae</taxon>
        <taxon>Cercophora</taxon>
    </lineage>
</organism>
<proteinExistence type="predicted"/>
<reference evidence="2" key="1">
    <citation type="submission" date="2023-06" db="EMBL/GenBank/DDBJ databases">
        <title>Genome-scale phylogeny and comparative genomics of the fungal order Sordariales.</title>
        <authorList>
            <consortium name="Lawrence Berkeley National Laboratory"/>
            <person name="Hensen N."/>
            <person name="Bonometti L."/>
            <person name="Westerberg I."/>
            <person name="Brannstrom I.O."/>
            <person name="Guillou S."/>
            <person name="Cros-Aarteil S."/>
            <person name="Calhoun S."/>
            <person name="Haridas S."/>
            <person name="Kuo A."/>
            <person name="Mondo S."/>
            <person name="Pangilinan J."/>
            <person name="Riley R."/>
            <person name="Labutti K."/>
            <person name="Andreopoulos B."/>
            <person name="Lipzen A."/>
            <person name="Chen C."/>
            <person name="Yanf M."/>
            <person name="Daum C."/>
            <person name="Ng V."/>
            <person name="Clum A."/>
            <person name="Steindorff A."/>
            <person name="Ohm R."/>
            <person name="Martin F."/>
            <person name="Silar P."/>
            <person name="Natvig D."/>
            <person name="Lalanne C."/>
            <person name="Gautier V."/>
            <person name="Ament-Velasquez S.L."/>
            <person name="Kruys A."/>
            <person name="Hutchinson M.I."/>
            <person name="Powell A.J."/>
            <person name="Barry K."/>
            <person name="Miller A.N."/>
            <person name="Grigoriev I.V."/>
            <person name="Debuchy R."/>
            <person name="Gladieux P."/>
            <person name="Thoren M.H."/>
            <person name="Johannesson H."/>
        </authorList>
    </citation>
    <scope>NUCLEOTIDE SEQUENCE</scope>
    <source>
        <strain evidence="2">CBS 307.81</strain>
    </source>
</reference>
<evidence type="ECO:0000313" key="2">
    <source>
        <dbReference type="EMBL" id="KAK0671981.1"/>
    </source>
</evidence>
<keyword evidence="1" id="KW-0472">Membrane</keyword>
<evidence type="ECO:0000313" key="3">
    <source>
        <dbReference type="Proteomes" id="UP001174997"/>
    </source>
</evidence>
<sequence>MPNLSPPNALPLAQLLSTFLASLTDLYHTLLASLQKRFNPHAALAGDEDHLLNGIWFFLLLLEALIVLGVLLQAVVRGLRWRIRRRKAMVMSRPGSSYQFEGRGRQGWMVPSTPSREKGFVRRESSAGNGGWEQDGWWQDGKGHGLEWDYGYGGGGVGGHEKGY</sequence>
<dbReference type="AlphaFoldDB" id="A0AA40DCZ5"/>
<accession>A0AA40DCZ5</accession>
<dbReference type="Proteomes" id="UP001174997">
    <property type="component" value="Unassembled WGS sequence"/>
</dbReference>
<dbReference type="EMBL" id="JAULSY010000017">
    <property type="protein sequence ID" value="KAK0671981.1"/>
    <property type="molecule type" value="Genomic_DNA"/>
</dbReference>